<keyword evidence="4" id="KW-0391">Immunity</keyword>
<keyword evidence="7" id="KW-0325">Glycoprotein</keyword>
<dbReference type="Proteomes" id="UP000261560">
    <property type="component" value="Unplaced"/>
</dbReference>
<dbReference type="SMART" id="SM00408">
    <property type="entry name" value="IGc2"/>
    <property type="match status" value="2"/>
</dbReference>
<dbReference type="InterPro" id="IPR013106">
    <property type="entry name" value="Ig_V-set"/>
</dbReference>
<name>A0A3B3BB29_ORYME</name>
<dbReference type="AlphaFoldDB" id="A0A3B3BB29"/>
<dbReference type="GO" id="GO:0005886">
    <property type="term" value="C:plasma membrane"/>
    <property type="evidence" value="ECO:0007669"/>
    <property type="project" value="UniProtKB-SubCell"/>
</dbReference>
<dbReference type="InterPro" id="IPR052051">
    <property type="entry name" value="TCR_complex_component"/>
</dbReference>
<dbReference type="SUPFAM" id="SSF48726">
    <property type="entry name" value="Immunoglobulin"/>
    <property type="match status" value="2"/>
</dbReference>
<dbReference type="InterPro" id="IPR007110">
    <property type="entry name" value="Ig-like_dom"/>
</dbReference>
<organism evidence="11 12">
    <name type="scientific">Oryzias melastigma</name>
    <name type="common">Marine medaka</name>
    <dbReference type="NCBI Taxonomy" id="30732"/>
    <lineage>
        <taxon>Eukaryota</taxon>
        <taxon>Metazoa</taxon>
        <taxon>Chordata</taxon>
        <taxon>Craniata</taxon>
        <taxon>Vertebrata</taxon>
        <taxon>Euteleostomi</taxon>
        <taxon>Actinopterygii</taxon>
        <taxon>Neopterygii</taxon>
        <taxon>Teleostei</taxon>
        <taxon>Neoteleostei</taxon>
        <taxon>Acanthomorphata</taxon>
        <taxon>Ovalentaria</taxon>
        <taxon>Atherinomorphae</taxon>
        <taxon>Beloniformes</taxon>
        <taxon>Adrianichthyidae</taxon>
        <taxon>Oryziinae</taxon>
        <taxon>Oryzias</taxon>
    </lineage>
</organism>
<evidence type="ECO:0000256" key="9">
    <source>
        <dbReference type="SAM" id="SignalP"/>
    </source>
</evidence>
<dbReference type="PROSITE" id="PS50835">
    <property type="entry name" value="IG_LIKE"/>
    <property type="match status" value="2"/>
</dbReference>
<keyword evidence="6" id="KW-1015">Disulfide bond</keyword>
<dbReference type="PANTHER" id="PTHR19433:SF127">
    <property type="entry name" value="NITR9"/>
    <property type="match status" value="1"/>
</dbReference>
<dbReference type="Ensembl" id="ENSOMET00000012013.1">
    <property type="protein sequence ID" value="ENSOMEP00000002725.1"/>
    <property type="gene ID" value="ENSOMEG00000003678.1"/>
</dbReference>
<evidence type="ECO:0000256" key="3">
    <source>
        <dbReference type="ARBA" id="ARBA00022729"/>
    </source>
</evidence>
<dbReference type="OMA" id="YRFKHLE"/>
<dbReference type="InterPro" id="IPR003599">
    <property type="entry name" value="Ig_sub"/>
</dbReference>
<reference evidence="11" key="1">
    <citation type="submission" date="2025-08" db="UniProtKB">
        <authorList>
            <consortium name="Ensembl"/>
        </authorList>
    </citation>
    <scope>IDENTIFICATION</scope>
</reference>
<feature type="domain" description="Ig-like" evidence="10">
    <location>
        <begin position="137"/>
        <end position="228"/>
    </location>
</feature>
<sequence>MTPPVFAGWVACLLLGTVALSGAQTPSASLKFQSVVVGEEVTLKCFHRGTGADLIFWFKQPLGMKLQLMSEYFDYIESGSFVDDFKNDPRFELETDKDKNHLKISNVKMSDSATYHCISSDSYRFKHLEGFIVSVKDSTSVDQWSSENIHPGDSVILNCTVHTGSCDGEHRVYWFKDSEDSHPGLIYTHGGRNDQCERQKNTQTHSCVYELSMKNINESHAGIYYCAVVSCGHILFGNGTKLNLTEGNFPPFVYFVSGVLTSSLIFLTSYIIHKSCKSNEDLHYAALRHKSRRQKKDTNTESVYSEAAEMDMFSSVCDSV</sequence>
<protein>
    <recommendedName>
        <fullName evidence="10">Ig-like domain-containing protein</fullName>
    </recommendedName>
</protein>
<feature type="chain" id="PRO_5017384665" description="Ig-like domain-containing protein" evidence="9">
    <location>
        <begin position="24"/>
        <end position="320"/>
    </location>
</feature>
<evidence type="ECO:0000256" key="7">
    <source>
        <dbReference type="ARBA" id="ARBA00023180"/>
    </source>
</evidence>
<feature type="signal peptide" evidence="9">
    <location>
        <begin position="1"/>
        <end position="23"/>
    </location>
</feature>
<feature type="domain" description="Ig-like" evidence="10">
    <location>
        <begin position="26"/>
        <end position="122"/>
    </location>
</feature>
<keyword evidence="8" id="KW-1133">Transmembrane helix</keyword>
<feature type="transmembrane region" description="Helical" evidence="8">
    <location>
        <begin position="252"/>
        <end position="272"/>
    </location>
</feature>
<keyword evidence="3 9" id="KW-0732">Signal</keyword>
<evidence type="ECO:0000256" key="4">
    <source>
        <dbReference type="ARBA" id="ARBA00022859"/>
    </source>
</evidence>
<dbReference type="PANTHER" id="PTHR19433">
    <property type="entry name" value="T-CELL RECEPTOR ALPHA CHAIN V REGION-RELATED"/>
    <property type="match status" value="1"/>
</dbReference>
<dbReference type="InterPro" id="IPR036179">
    <property type="entry name" value="Ig-like_dom_sf"/>
</dbReference>
<dbReference type="GeneTree" id="ENSGT00940000162676"/>
<proteinExistence type="predicted"/>
<dbReference type="GO" id="GO:0002376">
    <property type="term" value="P:immune system process"/>
    <property type="evidence" value="ECO:0007669"/>
    <property type="project" value="UniProtKB-KW"/>
</dbReference>
<evidence type="ECO:0000256" key="5">
    <source>
        <dbReference type="ARBA" id="ARBA00023136"/>
    </source>
</evidence>
<evidence type="ECO:0000256" key="1">
    <source>
        <dbReference type="ARBA" id="ARBA00004236"/>
    </source>
</evidence>
<evidence type="ECO:0000313" key="11">
    <source>
        <dbReference type="Ensembl" id="ENSOMEP00000002725.1"/>
    </source>
</evidence>
<keyword evidence="5 8" id="KW-0472">Membrane</keyword>
<evidence type="ECO:0000313" key="12">
    <source>
        <dbReference type="Proteomes" id="UP000261560"/>
    </source>
</evidence>
<evidence type="ECO:0000256" key="6">
    <source>
        <dbReference type="ARBA" id="ARBA00023157"/>
    </source>
</evidence>
<keyword evidence="2" id="KW-1003">Cell membrane</keyword>
<evidence type="ECO:0000256" key="8">
    <source>
        <dbReference type="SAM" id="Phobius"/>
    </source>
</evidence>
<comment type="subcellular location">
    <subcellularLocation>
        <location evidence="1">Cell membrane</location>
    </subcellularLocation>
</comment>
<dbReference type="SMART" id="SM00406">
    <property type="entry name" value="IGv"/>
    <property type="match status" value="2"/>
</dbReference>
<dbReference type="SMART" id="SM00409">
    <property type="entry name" value="IG"/>
    <property type="match status" value="2"/>
</dbReference>
<evidence type="ECO:0000256" key="2">
    <source>
        <dbReference type="ARBA" id="ARBA00022475"/>
    </source>
</evidence>
<accession>A0A3B3BB29</accession>
<dbReference type="GO" id="GO:0009617">
    <property type="term" value="P:response to bacterium"/>
    <property type="evidence" value="ECO:0007669"/>
    <property type="project" value="TreeGrafter"/>
</dbReference>
<keyword evidence="12" id="KW-1185">Reference proteome</keyword>
<evidence type="ECO:0000259" key="10">
    <source>
        <dbReference type="PROSITE" id="PS50835"/>
    </source>
</evidence>
<dbReference type="InterPro" id="IPR013783">
    <property type="entry name" value="Ig-like_fold"/>
</dbReference>
<dbReference type="PaxDb" id="30732-ENSOMEP00000002725"/>
<dbReference type="InterPro" id="IPR003598">
    <property type="entry name" value="Ig_sub2"/>
</dbReference>
<reference evidence="11" key="2">
    <citation type="submission" date="2025-09" db="UniProtKB">
        <authorList>
            <consortium name="Ensembl"/>
        </authorList>
    </citation>
    <scope>IDENTIFICATION</scope>
</reference>
<keyword evidence="8" id="KW-0812">Transmembrane</keyword>
<dbReference type="Pfam" id="PF07686">
    <property type="entry name" value="V-set"/>
    <property type="match status" value="2"/>
</dbReference>
<dbReference type="Gene3D" id="2.60.40.10">
    <property type="entry name" value="Immunoglobulins"/>
    <property type="match status" value="2"/>
</dbReference>
<dbReference type="STRING" id="30732.ENSOMEP00000002725"/>